<dbReference type="AlphaFoldDB" id="A0A1R3GW44"/>
<dbReference type="PANTHER" id="PTHR47926">
    <property type="entry name" value="PENTATRICOPEPTIDE REPEAT-CONTAINING PROTEIN"/>
    <property type="match status" value="1"/>
</dbReference>
<dbReference type="InterPro" id="IPR002885">
    <property type="entry name" value="PPR_rpt"/>
</dbReference>
<dbReference type="InterPro" id="IPR046960">
    <property type="entry name" value="PPR_At4g14850-like_plant"/>
</dbReference>
<keyword evidence="1" id="KW-0677">Repeat</keyword>
<gene>
    <name evidence="3" type="ORF">CCACVL1_22933</name>
</gene>
<dbReference type="Gene3D" id="1.25.40.10">
    <property type="entry name" value="Tetratricopeptide repeat domain"/>
    <property type="match status" value="4"/>
</dbReference>
<dbReference type="OrthoDB" id="772568at2759"/>
<accession>A0A1R3GW44</accession>
<reference evidence="3 4" key="1">
    <citation type="submission" date="2013-09" db="EMBL/GenBank/DDBJ databases">
        <title>Corchorus capsularis genome sequencing.</title>
        <authorList>
            <person name="Alam M."/>
            <person name="Haque M.S."/>
            <person name="Islam M.S."/>
            <person name="Emdad E.M."/>
            <person name="Islam M.M."/>
            <person name="Ahmed B."/>
            <person name="Halim A."/>
            <person name="Hossen Q.M.M."/>
            <person name="Hossain M.Z."/>
            <person name="Ahmed R."/>
            <person name="Khan M.M."/>
            <person name="Islam R."/>
            <person name="Rashid M.M."/>
            <person name="Khan S.A."/>
            <person name="Rahman M.S."/>
            <person name="Alam M."/>
        </authorList>
    </citation>
    <scope>NUCLEOTIDE SEQUENCE [LARGE SCALE GENOMIC DNA]</scope>
    <source>
        <strain evidence="4">cv. CVL-1</strain>
        <tissue evidence="3">Whole seedling</tissue>
    </source>
</reference>
<dbReference type="STRING" id="210143.A0A1R3GW44"/>
<dbReference type="Proteomes" id="UP000188268">
    <property type="component" value="Unassembled WGS sequence"/>
</dbReference>
<dbReference type="NCBIfam" id="TIGR00756">
    <property type="entry name" value="PPR"/>
    <property type="match status" value="4"/>
</dbReference>
<evidence type="ECO:0000313" key="4">
    <source>
        <dbReference type="Proteomes" id="UP000188268"/>
    </source>
</evidence>
<evidence type="ECO:0008006" key="5">
    <source>
        <dbReference type="Google" id="ProtNLM"/>
    </source>
</evidence>
<evidence type="ECO:0000256" key="2">
    <source>
        <dbReference type="PROSITE-ProRule" id="PRU00708"/>
    </source>
</evidence>
<dbReference type="PROSITE" id="PS51375">
    <property type="entry name" value="PPR"/>
    <property type="match status" value="2"/>
</dbReference>
<keyword evidence="4" id="KW-1185">Reference proteome</keyword>
<evidence type="ECO:0000313" key="3">
    <source>
        <dbReference type="EMBL" id="OMO62257.1"/>
    </source>
</evidence>
<evidence type="ECO:0000256" key="1">
    <source>
        <dbReference type="ARBA" id="ARBA00022737"/>
    </source>
</evidence>
<dbReference type="GO" id="GO:0003723">
    <property type="term" value="F:RNA binding"/>
    <property type="evidence" value="ECO:0007669"/>
    <property type="project" value="InterPro"/>
</dbReference>
<proteinExistence type="predicted"/>
<dbReference type="Pfam" id="PF01535">
    <property type="entry name" value="PPR"/>
    <property type="match status" value="10"/>
</dbReference>
<protein>
    <recommendedName>
        <fullName evidence="5">Pentatricopeptide repeat-containing protein</fullName>
    </recommendedName>
</protein>
<dbReference type="Gramene" id="OMO62257">
    <property type="protein sequence ID" value="OMO62257"/>
    <property type="gene ID" value="CCACVL1_22933"/>
</dbReference>
<dbReference type="GO" id="GO:0009451">
    <property type="term" value="P:RNA modification"/>
    <property type="evidence" value="ECO:0007669"/>
    <property type="project" value="InterPro"/>
</dbReference>
<comment type="caution">
    <text evidence="3">The sequence shown here is derived from an EMBL/GenBank/DDBJ whole genome shotgun (WGS) entry which is preliminary data.</text>
</comment>
<name>A0A1R3GW44_COCAP</name>
<feature type="repeat" description="PPR" evidence="2">
    <location>
        <begin position="102"/>
        <end position="136"/>
    </location>
</feature>
<organism evidence="3 4">
    <name type="scientific">Corchorus capsularis</name>
    <name type="common">Jute</name>
    <dbReference type="NCBI Taxonomy" id="210143"/>
    <lineage>
        <taxon>Eukaryota</taxon>
        <taxon>Viridiplantae</taxon>
        <taxon>Streptophyta</taxon>
        <taxon>Embryophyta</taxon>
        <taxon>Tracheophyta</taxon>
        <taxon>Spermatophyta</taxon>
        <taxon>Magnoliopsida</taxon>
        <taxon>eudicotyledons</taxon>
        <taxon>Gunneridae</taxon>
        <taxon>Pentapetalae</taxon>
        <taxon>rosids</taxon>
        <taxon>malvids</taxon>
        <taxon>Malvales</taxon>
        <taxon>Malvaceae</taxon>
        <taxon>Grewioideae</taxon>
        <taxon>Apeibeae</taxon>
        <taxon>Corchorus</taxon>
    </lineage>
</organism>
<dbReference type="OMA" id="CRAQGNE"/>
<dbReference type="EMBL" id="AWWV01013269">
    <property type="protein sequence ID" value="OMO62257.1"/>
    <property type="molecule type" value="Genomic_DNA"/>
</dbReference>
<sequence>MELELQYYVRLHQSCNTHSSILLGKQLHLFFLKKGILSSSLTIGNHLLQMYSRCSNMTEASKLFDEMPQRNYYSWNTVIEGYMKSGNRGRSLELLKLMSHKSDFSWNLVLSGFAKAGELEVARGLFDDMPSKNGVALNSMIHCYVRNGNARKAIELFKEFQCLADAFVVATVIGACVDLGAIEYGKQIHAHMVVEGLKFDPVLCSSLINFYGKCGDLDSASRVLNLAKEPDDFSLSALISGYASCGRMASARLIFERKNDPCVILWNYLISGHVFNNEEFEALALFSQMRRKGVQGDFSSIAVVFSACSSLFISGHVKQMHGYAHKAGVLCDFIIASTLIDAYSKCGKPNDACKFFSELQAYDTILLNSMITVYSTCGRIEDAKQLFKTMPHKTVISWNSMIVGLSQNGCPIEALDLFFLRGCVAHGDKTLRKKVVKQIIELDPQNSGAYIQLSSLFATSCESETLRLLEV</sequence>
<dbReference type="InterPro" id="IPR011990">
    <property type="entry name" value="TPR-like_helical_dom_sf"/>
</dbReference>
<feature type="repeat" description="PPR" evidence="2">
    <location>
        <begin position="363"/>
        <end position="397"/>
    </location>
</feature>